<dbReference type="Proteomes" id="UP001324634">
    <property type="component" value="Chromosome"/>
</dbReference>
<evidence type="ECO:0000313" key="2">
    <source>
        <dbReference type="Proteomes" id="UP001324634"/>
    </source>
</evidence>
<proteinExistence type="predicted"/>
<dbReference type="EMBL" id="CP139487">
    <property type="protein sequence ID" value="WPU63361.1"/>
    <property type="molecule type" value="Genomic_DNA"/>
</dbReference>
<dbReference type="InterPro" id="IPR000944">
    <property type="entry name" value="Tscrpt_reg_Rrf2"/>
</dbReference>
<protein>
    <submittedName>
        <fullName evidence="1">Rrf2 family transcriptional regulator</fullName>
    </submittedName>
</protein>
<keyword evidence="2" id="KW-1185">Reference proteome</keyword>
<accession>A0AAX4HJI3</accession>
<evidence type="ECO:0000313" key="1">
    <source>
        <dbReference type="EMBL" id="WPU63361.1"/>
    </source>
</evidence>
<sequence>MIKINRRVEYALMVLMLMKEKDKSDLTTAREVCDRFETPFDTTAKVMQLMNNVGILHSQKGVKGGYSLARDLSQVTYMELVQLIEGKSFMMDCHEGPCELLHKCNISQPIKRLNDYLINIFNALTLNELLAEDNLLALKKLPEKKVEHCPLVDKVNL</sequence>
<dbReference type="SUPFAM" id="SSF46785">
    <property type="entry name" value="Winged helix' DNA-binding domain"/>
    <property type="match status" value="1"/>
</dbReference>
<gene>
    <name evidence="1" type="ORF">SOO65_11755</name>
</gene>
<dbReference type="PANTHER" id="PTHR33221">
    <property type="entry name" value="WINGED HELIX-TURN-HELIX TRANSCRIPTIONAL REGULATOR, RRF2 FAMILY"/>
    <property type="match status" value="1"/>
</dbReference>
<dbReference type="InterPro" id="IPR036388">
    <property type="entry name" value="WH-like_DNA-bd_sf"/>
</dbReference>
<dbReference type="RefSeq" id="WP_321389926.1">
    <property type="nucleotide sequence ID" value="NZ_CP139487.1"/>
</dbReference>
<reference evidence="1 2" key="1">
    <citation type="submission" date="2023-11" db="EMBL/GenBank/DDBJ databases">
        <title>Peredibacter starrii A3.12.</title>
        <authorList>
            <person name="Mitchell R.J."/>
        </authorList>
    </citation>
    <scope>NUCLEOTIDE SEQUENCE [LARGE SCALE GENOMIC DNA]</scope>
    <source>
        <strain evidence="1 2">A3.12</strain>
    </source>
</reference>
<dbReference type="PROSITE" id="PS51197">
    <property type="entry name" value="HTH_RRF2_2"/>
    <property type="match status" value="1"/>
</dbReference>
<dbReference type="GO" id="GO:0005829">
    <property type="term" value="C:cytosol"/>
    <property type="evidence" value="ECO:0007669"/>
    <property type="project" value="TreeGrafter"/>
</dbReference>
<dbReference type="GO" id="GO:0003700">
    <property type="term" value="F:DNA-binding transcription factor activity"/>
    <property type="evidence" value="ECO:0007669"/>
    <property type="project" value="TreeGrafter"/>
</dbReference>
<dbReference type="InterPro" id="IPR036390">
    <property type="entry name" value="WH_DNA-bd_sf"/>
</dbReference>
<dbReference type="PANTHER" id="PTHR33221:SF15">
    <property type="entry name" value="HTH-TYPE TRANSCRIPTIONAL REGULATOR YWGB-RELATED"/>
    <property type="match status" value="1"/>
</dbReference>
<dbReference type="KEGG" id="psti:SOO65_11755"/>
<organism evidence="1 2">
    <name type="scientific">Peredibacter starrii</name>
    <dbReference type="NCBI Taxonomy" id="28202"/>
    <lineage>
        <taxon>Bacteria</taxon>
        <taxon>Pseudomonadati</taxon>
        <taxon>Bdellovibrionota</taxon>
        <taxon>Bacteriovoracia</taxon>
        <taxon>Bacteriovoracales</taxon>
        <taxon>Bacteriovoracaceae</taxon>
        <taxon>Peredibacter</taxon>
    </lineage>
</organism>
<dbReference type="Gene3D" id="1.10.10.10">
    <property type="entry name" value="Winged helix-like DNA-binding domain superfamily/Winged helix DNA-binding domain"/>
    <property type="match status" value="1"/>
</dbReference>
<dbReference type="Pfam" id="PF02082">
    <property type="entry name" value="Rrf2"/>
    <property type="match status" value="1"/>
</dbReference>
<name>A0AAX4HJI3_9BACT</name>
<dbReference type="AlphaFoldDB" id="A0AAX4HJI3"/>